<accession>A0AAR2IVH3</accession>
<evidence type="ECO:0000256" key="5">
    <source>
        <dbReference type="ARBA" id="ARBA00022737"/>
    </source>
</evidence>
<feature type="compositionally biased region" description="Polar residues" evidence="16">
    <location>
        <begin position="400"/>
        <end position="412"/>
    </location>
</feature>
<keyword evidence="10" id="KW-0238">DNA-binding</keyword>
<dbReference type="Gene3D" id="4.10.280.10">
    <property type="entry name" value="Helix-loop-helix DNA-binding domain"/>
    <property type="match status" value="1"/>
</dbReference>
<dbReference type="GeneTree" id="ENSGT00940000157580"/>
<keyword evidence="2" id="KW-0963">Cytoplasm</keyword>
<evidence type="ECO:0000256" key="15">
    <source>
        <dbReference type="SAM" id="Coils"/>
    </source>
</evidence>
<keyword evidence="5" id="KW-0677">Repeat</keyword>
<keyword evidence="12" id="KW-0804">Transcription</keyword>
<dbReference type="InterPro" id="IPR035965">
    <property type="entry name" value="PAS-like_dom_sf"/>
</dbReference>
<evidence type="ECO:0000256" key="16">
    <source>
        <dbReference type="SAM" id="MobiDB-lite"/>
    </source>
</evidence>
<dbReference type="PANTHER" id="PTHR46055">
    <property type="entry name" value="CIRCADIAN LOCOMOTER OUTPUT CYCLES PROTEIN KAPUT"/>
    <property type="match status" value="1"/>
</dbReference>
<dbReference type="CDD" id="cd19734">
    <property type="entry name" value="bHLH-PAS_CLOCK"/>
    <property type="match status" value="1"/>
</dbReference>
<keyword evidence="7" id="KW-0832">Ubl conjugation</keyword>
<keyword evidence="3" id="KW-1017">Isopeptide bond</keyword>
<keyword evidence="13" id="KW-0539">Nucleus</keyword>
<dbReference type="SMART" id="SM00353">
    <property type="entry name" value="HLH"/>
    <property type="match status" value="1"/>
</dbReference>
<evidence type="ECO:0000256" key="4">
    <source>
        <dbReference type="ARBA" id="ARBA00022553"/>
    </source>
</evidence>
<evidence type="ECO:0000256" key="13">
    <source>
        <dbReference type="ARBA" id="ARBA00023242"/>
    </source>
</evidence>
<dbReference type="InterPro" id="IPR001067">
    <property type="entry name" value="Nuc_translocat"/>
</dbReference>
<feature type="coiled-coil region" evidence="15">
    <location>
        <begin position="495"/>
        <end position="529"/>
    </location>
</feature>
<dbReference type="SUPFAM" id="SSF47459">
    <property type="entry name" value="HLH, helix-loop-helix DNA-binding domain"/>
    <property type="match status" value="1"/>
</dbReference>
<dbReference type="GO" id="GO:0006974">
    <property type="term" value="P:DNA damage response"/>
    <property type="evidence" value="ECO:0007669"/>
    <property type="project" value="UniProtKB-KW"/>
</dbReference>
<protein>
    <recommendedName>
        <fullName evidence="14">Circadian locomoter output cycles protein kaput</fullName>
    </recommendedName>
</protein>
<name>A0AAR2IVH3_PYGNA</name>
<dbReference type="CDD" id="cd00130">
    <property type="entry name" value="PAS"/>
    <property type="match status" value="2"/>
</dbReference>
<dbReference type="AlphaFoldDB" id="A0AAR2IVH3"/>
<evidence type="ECO:0000256" key="8">
    <source>
        <dbReference type="ARBA" id="ARBA00023015"/>
    </source>
</evidence>
<dbReference type="PROSITE" id="PS50888">
    <property type="entry name" value="BHLH"/>
    <property type="match status" value="1"/>
</dbReference>
<evidence type="ECO:0000313" key="20">
    <source>
        <dbReference type="Proteomes" id="UP001501920"/>
    </source>
</evidence>
<evidence type="ECO:0000256" key="9">
    <source>
        <dbReference type="ARBA" id="ARBA00023108"/>
    </source>
</evidence>
<evidence type="ECO:0000256" key="2">
    <source>
        <dbReference type="ARBA" id="ARBA00022490"/>
    </source>
</evidence>
<keyword evidence="6" id="KW-0227">DNA damage</keyword>
<evidence type="ECO:0000256" key="10">
    <source>
        <dbReference type="ARBA" id="ARBA00023125"/>
    </source>
</evidence>
<dbReference type="InterPro" id="IPR047230">
    <property type="entry name" value="CLOCK-like"/>
</dbReference>
<keyword evidence="9" id="KW-0090">Biological rhythms</keyword>
<organism evidence="19 20">
    <name type="scientific">Pygocentrus nattereri</name>
    <name type="common">Red-bellied piranha</name>
    <dbReference type="NCBI Taxonomy" id="42514"/>
    <lineage>
        <taxon>Eukaryota</taxon>
        <taxon>Metazoa</taxon>
        <taxon>Chordata</taxon>
        <taxon>Craniata</taxon>
        <taxon>Vertebrata</taxon>
        <taxon>Euteleostomi</taxon>
        <taxon>Actinopterygii</taxon>
        <taxon>Neopterygii</taxon>
        <taxon>Teleostei</taxon>
        <taxon>Ostariophysi</taxon>
        <taxon>Characiformes</taxon>
        <taxon>Characoidei</taxon>
        <taxon>Pygocentrus</taxon>
    </lineage>
</organism>
<dbReference type="PRINTS" id="PR00785">
    <property type="entry name" value="NCTRNSLOCATR"/>
</dbReference>
<dbReference type="Pfam" id="PF14598">
    <property type="entry name" value="PAS_11"/>
    <property type="match status" value="1"/>
</dbReference>
<dbReference type="GO" id="GO:0048513">
    <property type="term" value="P:animal organ development"/>
    <property type="evidence" value="ECO:0007669"/>
    <property type="project" value="UniProtKB-ARBA"/>
</dbReference>
<keyword evidence="15" id="KW-0175">Coiled coil</keyword>
<evidence type="ECO:0000313" key="19">
    <source>
        <dbReference type="Ensembl" id="ENSPNAP00000042032.1"/>
    </source>
</evidence>
<feature type="domain" description="PAS" evidence="17">
    <location>
        <begin position="103"/>
        <end position="173"/>
    </location>
</feature>
<dbReference type="PANTHER" id="PTHR46055:SF2">
    <property type="entry name" value="CIRCADIAN LOCOMOTER OUTPUT CYCLES PROTEIN KAPUT"/>
    <property type="match status" value="1"/>
</dbReference>
<dbReference type="InterPro" id="IPR000014">
    <property type="entry name" value="PAS"/>
</dbReference>
<dbReference type="GO" id="GO:0032922">
    <property type="term" value="P:circadian regulation of gene expression"/>
    <property type="evidence" value="ECO:0007669"/>
    <property type="project" value="InterPro"/>
</dbReference>
<dbReference type="Gene3D" id="3.30.450.20">
    <property type="entry name" value="PAS domain"/>
    <property type="match status" value="2"/>
</dbReference>
<evidence type="ECO:0000256" key="14">
    <source>
        <dbReference type="ARBA" id="ARBA00040572"/>
    </source>
</evidence>
<dbReference type="Pfam" id="PF00010">
    <property type="entry name" value="HLH"/>
    <property type="match status" value="1"/>
</dbReference>
<dbReference type="InterPro" id="IPR036638">
    <property type="entry name" value="HLH_DNA-bd_sf"/>
</dbReference>
<evidence type="ECO:0000256" key="6">
    <source>
        <dbReference type="ARBA" id="ARBA00022763"/>
    </source>
</evidence>
<dbReference type="FunFam" id="3.30.450.20:FF:000016">
    <property type="entry name" value="Circadian locomoter output cycles protein"/>
    <property type="match status" value="1"/>
</dbReference>
<dbReference type="GO" id="GO:0005829">
    <property type="term" value="C:cytosol"/>
    <property type="evidence" value="ECO:0007669"/>
    <property type="project" value="UniProtKB-SubCell"/>
</dbReference>
<dbReference type="InterPro" id="IPR011598">
    <property type="entry name" value="bHLH_dom"/>
</dbReference>
<evidence type="ECO:0000256" key="11">
    <source>
        <dbReference type="ARBA" id="ARBA00023159"/>
    </source>
</evidence>
<dbReference type="GO" id="GO:0000981">
    <property type="term" value="F:DNA-binding transcription factor activity, RNA polymerase II-specific"/>
    <property type="evidence" value="ECO:0007669"/>
    <property type="project" value="InterPro"/>
</dbReference>
<keyword evidence="8" id="KW-0805">Transcription regulation</keyword>
<dbReference type="Proteomes" id="UP001501920">
    <property type="component" value="Chromosome 22"/>
</dbReference>
<dbReference type="Pfam" id="PF00989">
    <property type="entry name" value="PAS"/>
    <property type="match status" value="1"/>
</dbReference>
<feature type="region of interest" description="Disordered" evidence="16">
    <location>
        <begin position="382"/>
        <end position="476"/>
    </location>
</feature>
<dbReference type="GO" id="GO:0070888">
    <property type="term" value="F:E-box binding"/>
    <property type="evidence" value="ECO:0007669"/>
    <property type="project" value="TreeGrafter"/>
</dbReference>
<evidence type="ECO:0000259" key="18">
    <source>
        <dbReference type="PROSITE" id="PS50888"/>
    </source>
</evidence>
<dbReference type="GO" id="GO:0046983">
    <property type="term" value="F:protein dimerization activity"/>
    <property type="evidence" value="ECO:0007669"/>
    <property type="project" value="InterPro"/>
</dbReference>
<reference evidence="19" key="2">
    <citation type="submission" date="2025-08" db="UniProtKB">
        <authorList>
            <consortium name="Ensembl"/>
        </authorList>
    </citation>
    <scope>IDENTIFICATION</scope>
</reference>
<keyword evidence="20" id="KW-1185">Reference proteome</keyword>
<feature type="compositionally biased region" description="Basic and acidic residues" evidence="16">
    <location>
        <begin position="414"/>
        <end position="423"/>
    </location>
</feature>
<evidence type="ECO:0000256" key="3">
    <source>
        <dbReference type="ARBA" id="ARBA00022499"/>
    </source>
</evidence>
<evidence type="ECO:0000256" key="7">
    <source>
        <dbReference type="ARBA" id="ARBA00022843"/>
    </source>
</evidence>
<reference evidence="19" key="3">
    <citation type="submission" date="2025-09" db="UniProtKB">
        <authorList>
            <consortium name="Ensembl"/>
        </authorList>
    </citation>
    <scope>IDENTIFICATION</scope>
</reference>
<sequence>KCSKLDRIAYTLDDGSIFDGLMEEDERDKAKRVSRNKSEKRRRDQFNVLIKELGTMLPGNTRKMDKSTILQKSIDYLRKHKEIATQSDSSEIRQDWKPLFLSNEEFTQLMLEALDGFFLAILTDGNIIYVSESVTSLLGHLPSDLVDQNLLNFLPVGEHTDIYKALSSHPEGENLSPEYFKSKSQLEFCCHVLRGSMDPKDPPVYEYVKVIGNFKALSNMPRHTRNGLEGVLQRSLCPAFDDQVCFVATVRLAKPQFIKEMCTVEEPNEEFTSRHSLEWKFLLLDHRAPPIIGYLPFEVLGTSGYDYYHVDDLESLAKCHEHLMQFGKGKSCYYRFLTKGQQWIWLQTHYYITYHQWNSRPEFIVCTHTVVSYAEVRAEQRREMGIEESPPELIADKSQDSGSESQLNTSSLKEALERFDHNRTPSTSSRSSRKSSHTAVSDSTSTPSKLQMDVSTPPRPATVDMASQRRSSVSGQVRTSAYINRYTTYAMQHLKEQLEQRTRMIEANIKKQQEELRQIHEQLQRVQGQGLQMFLQQSGGGVNVQLPQVGGASVLGSGSQAGVVAIQGQNVTSTAHNGTQHLLQQQAPPSQQQYTQGSTLTQVRNTPMGPVYNTMMISQPGNANVVQIPSTLAQNVNQGTAVNRYTFIQIYTFPAGQQLVTKLVTAPMACGAVMVPTTMFMGQVVTAYSPFAQQQGQTQAIALQTQAATQSDSQTQASAIQTGQQQGATQPQQQQQFLQVPCYLHKITCKHSLHI</sequence>
<evidence type="ECO:0000259" key="17">
    <source>
        <dbReference type="PROSITE" id="PS50112"/>
    </source>
</evidence>
<comment type="subcellular location">
    <subcellularLocation>
        <location evidence="1">Cytoplasm</location>
        <location evidence="1">Cytosol</location>
    </subcellularLocation>
</comment>
<dbReference type="SMART" id="SM00091">
    <property type="entry name" value="PAS"/>
    <property type="match status" value="2"/>
</dbReference>
<feature type="domain" description="BHLH" evidence="18">
    <location>
        <begin position="30"/>
        <end position="80"/>
    </location>
</feature>
<dbReference type="PROSITE" id="PS50112">
    <property type="entry name" value="PAS"/>
    <property type="match status" value="1"/>
</dbReference>
<proteinExistence type="predicted"/>
<dbReference type="InterPro" id="IPR001610">
    <property type="entry name" value="PAC"/>
</dbReference>
<evidence type="ECO:0000256" key="12">
    <source>
        <dbReference type="ARBA" id="ARBA00023163"/>
    </source>
</evidence>
<reference evidence="19 20" key="1">
    <citation type="submission" date="2020-10" db="EMBL/GenBank/DDBJ databases">
        <title>Pygocentrus nattereri (red-bellied piranha) genome, fPygNat1, primary haplotype.</title>
        <authorList>
            <person name="Myers G."/>
            <person name="Meyer A."/>
            <person name="Karagic N."/>
            <person name="Pippel M."/>
            <person name="Winkler S."/>
            <person name="Tracey A."/>
            <person name="Wood J."/>
            <person name="Formenti G."/>
            <person name="Howe K."/>
            <person name="Fedrigo O."/>
            <person name="Jarvis E.D."/>
        </authorList>
    </citation>
    <scope>NUCLEOTIDE SEQUENCE [LARGE SCALE GENOMIC DNA]</scope>
</reference>
<dbReference type="GO" id="GO:1990513">
    <property type="term" value="C:CLOCK-BMAL transcription complex"/>
    <property type="evidence" value="ECO:0007669"/>
    <property type="project" value="TreeGrafter"/>
</dbReference>
<dbReference type="FunFam" id="4.10.280.10:FF:000013">
    <property type="entry name" value="Circadian locomoter output cycles protein kaput"/>
    <property type="match status" value="1"/>
</dbReference>
<dbReference type="InterPro" id="IPR013767">
    <property type="entry name" value="PAS_fold"/>
</dbReference>
<evidence type="ECO:0000256" key="1">
    <source>
        <dbReference type="ARBA" id="ARBA00004514"/>
    </source>
</evidence>
<dbReference type="Ensembl" id="ENSPNAT00000070978.1">
    <property type="protein sequence ID" value="ENSPNAP00000042032.1"/>
    <property type="gene ID" value="ENSPNAG00000007900.2"/>
</dbReference>
<dbReference type="SMART" id="SM00086">
    <property type="entry name" value="PAC"/>
    <property type="match status" value="1"/>
</dbReference>
<keyword evidence="4" id="KW-0597">Phosphoprotein</keyword>
<dbReference type="SUPFAM" id="SSF55785">
    <property type="entry name" value="PYP-like sensor domain (PAS domain)"/>
    <property type="match status" value="2"/>
</dbReference>
<keyword evidence="11" id="KW-0010">Activator</keyword>